<evidence type="ECO:0000313" key="2">
    <source>
        <dbReference type="Proteomes" id="UP001203284"/>
    </source>
</evidence>
<protein>
    <submittedName>
        <fullName evidence="1">Uncharacterized protein</fullName>
    </submittedName>
</protein>
<evidence type="ECO:0000313" key="1">
    <source>
        <dbReference type="EMBL" id="MCK0196090.1"/>
    </source>
</evidence>
<dbReference type="RefSeq" id="WP_247026825.1">
    <property type="nucleotide sequence ID" value="NZ_JALKCH010000002.1"/>
</dbReference>
<keyword evidence="2" id="KW-1185">Reference proteome</keyword>
<gene>
    <name evidence="1" type="ORF">MWN34_04100</name>
</gene>
<dbReference type="Proteomes" id="UP001203284">
    <property type="component" value="Unassembled WGS sequence"/>
</dbReference>
<organism evidence="1 2">
    <name type="scientific">Ancylobacter crimeensis</name>
    <dbReference type="NCBI Taxonomy" id="2579147"/>
    <lineage>
        <taxon>Bacteria</taxon>
        <taxon>Pseudomonadati</taxon>
        <taxon>Pseudomonadota</taxon>
        <taxon>Alphaproteobacteria</taxon>
        <taxon>Hyphomicrobiales</taxon>
        <taxon>Xanthobacteraceae</taxon>
        <taxon>Ancylobacter</taxon>
    </lineage>
</organism>
<name>A0ABT0D808_9HYPH</name>
<proteinExistence type="predicted"/>
<comment type="caution">
    <text evidence="1">The sequence shown here is derived from an EMBL/GenBank/DDBJ whole genome shotgun (WGS) entry which is preliminary data.</text>
</comment>
<accession>A0ABT0D808</accession>
<reference evidence="1 2" key="1">
    <citation type="submission" date="2022-04" db="EMBL/GenBank/DDBJ databases">
        <authorList>
            <person name="Grouzdev D.S."/>
            <person name="Pantiukh K.S."/>
            <person name="Krutkina M.S."/>
        </authorList>
    </citation>
    <scope>NUCLEOTIDE SEQUENCE [LARGE SCALE GENOMIC DNA]</scope>
    <source>
        <strain evidence="1 2">6x-1</strain>
    </source>
</reference>
<sequence>MNRIHAPLAQPAFPEAATPRGALDVDLLETCLDTALATIAARRPEVLSAAGEGELKISLAHAVLEGARLFPGDEAQIVAFALRTLPAFR</sequence>
<dbReference type="EMBL" id="JALKCH010000002">
    <property type="protein sequence ID" value="MCK0196090.1"/>
    <property type="molecule type" value="Genomic_DNA"/>
</dbReference>